<accession>A0A074JA36</accession>
<dbReference type="AlphaFoldDB" id="A0A074JA36"/>
<comment type="caution">
    <text evidence="2">The sequence shown here is derived from an EMBL/GenBank/DDBJ whole genome shotgun (WGS) entry which is preliminary data.</text>
</comment>
<sequence>MRLPLRGLFSFLLRGNVWGNKISLGLEVCPMSALEIARNVLPLLLGTIGTVLSIYNFLDARRKSARNLQLSINSAVPAYHDGHVGDPLFQVTATNTGHRNVTVTNLGLELPGNRTLALMRSYPGFADTATPTTLSDGEIATRHFGYRDLAEAIRTTDLPAKVRIKPFAVDSAGKRHYGDPLEFDAGNW</sequence>
<protein>
    <submittedName>
        <fullName evidence="2">Uncharacterized protein</fullName>
    </submittedName>
</protein>
<keyword evidence="1" id="KW-0472">Membrane</keyword>
<keyword evidence="3" id="KW-1185">Reference proteome</keyword>
<feature type="transmembrane region" description="Helical" evidence="1">
    <location>
        <begin position="41"/>
        <end position="58"/>
    </location>
</feature>
<dbReference type="eggNOG" id="ENOG502ZIFK">
    <property type="taxonomic scope" value="Bacteria"/>
</dbReference>
<evidence type="ECO:0000313" key="3">
    <source>
        <dbReference type="Proteomes" id="UP000027432"/>
    </source>
</evidence>
<gene>
    <name evidence="2" type="ORF">TP2_17950</name>
</gene>
<keyword evidence="1" id="KW-1133">Transmembrane helix</keyword>
<dbReference type="Proteomes" id="UP000027432">
    <property type="component" value="Unassembled WGS sequence"/>
</dbReference>
<organism evidence="2 3">
    <name type="scientific">Thioclava pacifica DSM 10166</name>
    <dbReference type="NCBI Taxonomy" id="1353537"/>
    <lineage>
        <taxon>Bacteria</taxon>
        <taxon>Pseudomonadati</taxon>
        <taxon>Pseudomonadota</taxon>
        <taxon>Alphaproteobacteria</taxon>
        <taxon>Rhodobacterales</taxon>
        <taxon>Paracoccaceae</taxon>
        <taxon>Thioclava</taxon>
    </lineage>
</organism>
<dbReference type="EMBL" id="AUND01000016">
    <property type="protein sequence ID" value="KEO53414.1"/>
    <property type="molecule type" value="Genomic_DNA"/>
</dbReference>
<evidence type="ECO:0000313" key="2">
    <source>
        <dbReference type="EMBL" id="KEO53414.1"/>
    </source>
</evidence>
<evidence type="ECO:0000256" key="1">
    <source>
        <dbReference type="SAM" id="Phobius"/>
    </source>
</evidence>
<name>A0A074JA36_9RHOB</name>
<keyword evidence="1" id="KW-0812">Transmembrane</keyword>
<proteinExistence type="predicted"/>
<reference evidence="2 3" key="1">
    <citation type="submission" date="2013-07" db="EMBL/GenBank/DDBJ databases">
        <title>Thioclava pacifica DSM 10166 Genome Sequencing.</title>
        <authorList>
            <person name="Lai Q."/>
            <person name="Shao Z."/>
        </authorList>
    </citation>
    <scope>NUCLEOTIDE SEQUENCE [LARGE SCALE GENOMIC DNA]</scope>
    <source>
        <strain evidence="2 3">DSM 10166</strain>
    </source>
</reference>